<dbReference type="AlphaFoldDB" id="A0A9W9NRP9"/>
<comment type="caution">
    <text evidence="2">The sequence shown here is derived from an EMBL/GenBank/DDBJ whole genome shotgun (WGS) entry which is preliminary data.</text>
</comment>
<evidence type="ECO:0000313" key="3">
    <source>
        <dbReference type="Proteomes" id="UP001150941"/>
    </source>
</evidence>
<dbReference type="OrthoDB" id="4364812at2759"/>
<accession>A0A9W9NRP9</accession>
<keyword evidence="3" id="KW-1185">Reference proteome</keyword>
<dbReference type="GeneID" id="83202761"/>
<dbReference type="RefSeq" id="XP_058328348.1">
    <property type="nucleotide sequence ID" value="XM_058475458.1"/>
</dbReference>
<dbReference type="EMBL" id="JAPQKS010000005">
    <property type="protein sequence ID" value="KAJ5224937.1"/>
    <property type="molecule type" value="Genomic_DNA"/>
</dbReference>
<organism evidence="2 3">
    <name type="scientific">Penicillium chermesinum</name>
    <dbReference type="NCBI Taxonomy" id="63820"/>
    <lineage>
        <taxon>Eukaryota</taxon>
        <taxon>Fungi</taxon>
        <taxon>Dikarya</taxon>
        <taxon>Ascomycota</taxon>
        <taxon>Pezizomycotina</taxon>
        <taxon>Eurotiomycetes</taxon>
        <taxon>Eurotiomycetidae</taxon>
        <taxon>Eurotiales</taxon>
        <taxon>Aspergillaceae</taxon>
        <taxon>Penicillium</taxon>
    </lineage>
</organism>
<protein>
    <submittedName>
        <fullName evidence="2">Uncharacterized protein</fullName>
    </submittedName>
</protein>
<proteinExistence type="predicted"/>
<reference evidence="2" key="2">
    <citation type="journal article" date="2023" name="IMA Fungus">
        <title>Comparative genomic study of the Penicillium genus elucidates a diverse pangenome and 15 lateral gene transfer events.</title>
        <authorList>
            <person name="Petersen C."/>
            <person name="Sorensen T."/>
            <person name="Nielsen M.R."/>
            <person name="Sondergaard T.E."/>
            <person name="Sorensen J.L."/>
            <person name="Fitzpatrick D.A."/>
            <person name="Frisvad J.C."/>
            <person name="Nielsen K.L."/>
        </authorList>
    </citation>
    <scope>NUCLEOTIDE SEQUENCE</scope>
    <source>
        <strain evidence="2">IBT 19713</strain>
    </source>
</reference>
<evidence type="ECO:0000313" key="2">
    <source>
        <dbReference type="EMBL" id="KAJ5224937.1"/>
    </source>
</evidence>
<reference evidence="2" key="1">
    <citation type="submission" date="2022-11" db="EMBL/GenBank/DDBJ databases">
        <authorList>
            <person name="Petersen C."/>
        </authorList>
    </citation>
    <scope>NUCLEOTIDE SEQUENCE</scope>
    <source>
        <strain evidence="2">IBT 19713</strain>
    </source>
</reference>
<feature type="region of interest" description="Disordered" evidence="1">
    <location>
        <begin position="34"/>
        <end position="55"/>
    </location>
</feature>
<name>A0A9W9NRP9_9EURO</name>
<evidence type="ECO:0000256" key="1">
    <source>
        <dbReference type="SAM" id="MobiDB-lite"/>
    </source>
</evidence>
<dbReference type="Proteomes" id="UP001150941">
    <property type="component" value="Unassembled WGS sequence"/>
</dbReference>
<sequence>MPLRFIEVPNPEVPAWGELELDVYLLSEWDKPHPDPLVSNESPADRKPPASPTQAQIDDILRPARPEALRVYGHNTGADAGCWIRLCYTNEEGHNALWSANESAQWVTYGGVVLDDESIFGGLDLAAALEIFPERVTNEAVNIELREESLKDAKWSAEEGDWAENPLGPYALYQADCVVTHMYVEDDVAVNGGGVLHVFLDDRGNVVRQWRVQDDGSESNYDGTSFAGVWKVAFEGEKGEVGPAYREGERTAAPHTHLENLRL</sequence>
<gene>
    <name evidence="2" type="ORF">N7468_006162</name>
</gene>